<name>A0ABY6J7L5_9BACT</name>
<gene>
    <name evidence="2" type="ORF">MKQ68_11225</name>
</gene>
<dbReference type="Pfam" id="PF17293">
    <property type="entry name" value="Arm-DNA-bind_5"/>
    <property type="match status" value="1"/>
</dbReference>
<accession>A0ABY6J7L5</accession>
<dbReference type="InterPro" id="IPR035386">
    <property type="entry name" value="Arm-DNA-bind_5"/>
</dbReference>
<keyword evidence="3" id="KW-1185">Reference proteome</keyword>
<organism evidence="2 3">
    <name type="scientific">Chitinophaga horti</name>
    <dbReference type="NCBI Taxonomy" id="2920382"/>
    <lineage>
        <taxon>Bacteria</taxon>
        <taxon>Pseudomonadati</taxon>
        <taxon>Bacteroidota</taxon>
        <taxon>Chitinophagia</taxon>
        <taxon>Chitinophagales</taxon>
        <taxon>Chitinophagaceae</taxon>
        <taxon>Chitinophaga</taxon>
    </lineage>
</organism>
<protein>
    <submittedName>
        <fullName evidence="2">Arm DNA-binding domain-containing protein</fullName>
    </submittedName>
</protein>
<sequence>MKVSQELSISFRLRKSKSETNGKRTIMLRLVIRGERDDVSLGYQVNPAKFCKKSGIINGSFPEVIEINKAIAKTRTDILYHYNRLKDEGDDAPFTFW</sequence>
<feature type="domain" description="Arm DNA-binding" evidence="1">
    <location>
        <begin position="11"/>
        <end position="90"/>
    </location>
</feature>
<evidence type="ECO:0000313" key="3">
    <source>
        <dbReference type="Proteomes" id="UP001162741"/>
    </source>
</evidence>
<dbReference type="GO" id="GO:0003677">
    <property type="term" value="F:DNA binding"/>
    <property type="evidence" value="ECO:0007669"/>
    <property type="project" value="UniProtKB-KW"/>
</dbReference>
<keyword evidence="2" id="KW-0238">DNA-binding</keyword>
<dbReference type="EMBL" id="CP107006">
    <property type="protein sequence ID" value="UYQ95674.1"/>
    <property type="molecule type" value="Genomic_DNA"/>
</dbReference>
<evidence type="ECO:0000259" key="1">
    <source>
        <dbReference type="Pfam" id="PF17293"/>
    </source>
</evidence>
<proteinExistence type="predicted"/>
<evidence type="ECO:0000313" key="2">
    <source>
        <dbReference type="EMBL" id="UYQ95674.1"/>
    </source>
</evidence>
<dbReference type="RefSeq" id="WP_264283374.1">
    <property type="nucleotide sequence ID" value="NZ_CP107006.1"/>
</dbReference>
<reference evidence="2" key="1">
    <citation type="submission" date="2022-10" db="EMBL/GenBank/DDBJ databases">
        <title>Chitinophaga sp. nov., isolated from soil.</title>
        <authorList>
            <person name="Jeon C.O."/>
        </authorList>
    </citation>
    <scope>NUCLEOTIDE SEQUENCE</scope>
    <source>
        <strain evidence="2">R8</strain>
    </source>
</reference>
<dbReference type="Proteomes" id="UP001162741">
    <property type="component" value="Chromosome"/>
</dbReference>